<dbReference type="AlphaFoldDB" id="A0A7W4P3A7"/>
<feature type="domain" description="COQ9 C-terminal" evidence="1">
    <location>
        <begin position="128"/>
        <end position="194"/>
    </location>
</feature>
<dbReference type="InterPro" id="IPR012762">
    <property type="entry name" value="Ubiq_biosynth_COQ9"/>
</dbReference>
<dbReference type="RefSeq" id="WP_182943231.1">
    <property type="nucleotide sequence ID" value="NZ_JABEQH010000009.1"/>
</dbReference>
<protein>
    <submittedName>
        <fullName evidence="2">COQ9 family protein</fullName>
    </submittedName>
</protein>
<proteinExistence type="predicted"/>
<sequence length="206" mass="22458">MIGTRMAGCAAACLAPGRPERSAARDAALECIAPVAGRAGWSIAILRAVAGPDADLLFPGGAVDLVEAWFDRIDRDMIEVARDLDEPRLSRRVRAVMLLRLERIAPDRAAFRRALAVLLVPGRGHVLARTLARSVDAIWEAAGDRAEGTAWYTKRATLAAIYVQVLLFWLARGDDMAAVAAFLDRRLARVARFGRMKQRLLSGRTA</sequence>
<comment type="caution">
    <text evidence="2">The sequence shown here is derived from an EMBL/GenBank/DDBJ whole genome shotgun (WGS) entry which is preliminary data.</text>
</comment>
<keyword evidence="3" id="KW-1185">Reference proteome</keyword>
<dbReference type="Gene3D" id="1.10.357.10">
    <property type="entry name" value="Tetracycline Repressor, domain 2"/>
    <property type="match status" value="1"/>
</dbReference>
<dbReference type="Proteomes" id="UP000561066">
    <property type="component" value="Unassembled WGS sequence"/>
</dbReference>
<dbReference type="InterPro" id="IPR013718">
    <property type="entry name" value="COQ9_C"/>
</dbReference>
<accession>A0A7W4P3A7</accession>
<dbReference type="Pfam" id="PF08511">
    <property type="entry name" value="COQ9"/>
    <property type="match status" value="1"/>
</dbReference>
<dbReference type="EMBL" id="JABEQH010000009">
    <property type="protein sequence ID" value="MBB2175961.1"/>
    <property type="molecule type" value="Genomic_DNA"/>
</dbReference>
<evidence type="ECO:0000313" key="3">
    <source>
        <dbReference type="Proteomes" id="UP000561066"/>
    </source>
</evidence>
<dbReference type="GO" id="GO:0008289">
    <property type="term" value="F:lipid binding"/>
    <property type="evidence" value="ECO:0007669"/>
    <property type="project" value="InterPro"/>
</dbReference>
<dbReference type="NCBIfam" id="TIGR02396">
    <property type="entry name" value="diverge_rpsU"/>
    <property type="match status" value="1"/>
</dbReference>
<evidence type="ECO:0000259" key="1">
    <source>
        <dbReference type="Pfam" id="PF08511"/>
    </source>
</evidence>
<gene>
    <name evidence="2" type="ORF">HLH21_08460</name>
</gene>
<reference evidence="2 3" key="1">
    <citation type="submission" date="2020-04" db="EMBL/GenBank/DDBJ databases">
        <title>Description of novel Gluconacetobacter.</title>
        <authorList>
            <person name="Sombolestani A."/>
        </authorList>
    </citation>
    <scope>NUCLEOTIDE SEQUENCE [LARGE SCALE GENOMIC DNA]</scope>
    <source>
        <strain evidence="2 3">LMG 21312</strain>
    </source>
</reference>
<evidence type="ECO:0000313" key="2">
    <source>
        <dbReference type="EMBL" id="MBB2175961.1"/>
    </source>
</evidence>
<dbReference type="GO" id="GO:0006744">
    <property type="term" value="P:ubiquinone biosynthetic process"/>
    <property type="evidence" value="ECO:0007669"/>
    <property type="project" value="InterPro"/>
</dbReference>
<organism evidence="2 3">
    <name type="scientific">Gluconacetobacter johannae</name>
    <dbReference type="NCBI Taxonomy" id="112140"/>
    <lineage>
        <taxon>Bacteria</taxon>
        <taxon>Pseudomonadati</taxon>
        <taxon>Pseudomonadota</taxon>
        <taxon>Alphaproteobacteria</taxon>
        <taxon>Acetobacterales</taxon>
        <taxon>Acetobacteraceae</taxon>
        <taxon>Gluconacetobacter</taxon>
    </lineage>
</organism>
<name>A0A7W4P3A7_9PROT</name>